<dbReference type="Gene3D" id="3.40.250.10">
    <property type="entry name" value="Rhodanese-like domain"/>
    <property type="match status" value="1"/>
</dbReference>
<evidence type="ECO:0000313" key="3">
    <source>
        <dbReference type="EMBL" id="KPI89707.1"/>
    </source>
</evidence>
<dbReference type="Pfam" id="PF00581">
    <property type="entry name" value="Rhodanese"/>
    <property type="match status" value="1"/>
</dbReference>
<evidence type="ECO:0000256" key="1">
    <source>
        <dbReference type="RuleBase" id="RU000507"/>
    </source>
</evidence>
<reference evidence="3 4" key="1">
    <citation type="journal article" date="2015" name="PLoS Pathog.">
        <title>Leptomonas seymouri: Adaptations to the Dixenous Life Cycle Analyzed by Genome Sequencing, Transcriptome Profiling and Co-infection with Leishmania donovani.</title>
        <authorList>
            <person name="Kraeva N."/>
            <person name="Butenko A."/>
            <person name="Hlavacova J."/>
            <person name="Kostygov A."/>
            <person name="Myskova J."/>
            <person name="Grybchuk D."/>
            <person name="Lestinova T."/>
            <person name="Votypka J."/>
            <person name="Volf P."/>
            <person name="Opperdoes F."/>
            <person name="Flegontov P."/>
            <person name="Lukes J."/>
            <person name="Yurchenko V."/>
        </authorList>
    </citation>
    <scope>NUCLEOTIDE SEQUENCE [LARGE SCALE GENOMIC DNA]</scope>
    <source>
        <strain evidence="3 4">ATCC 30220</strain>
    </source>
</reference>
<dbReference type="VEuPathDB" id="TriTrypDB:Lsey_0018_0370"/>
<dbReference type="Proteomes" id="UP000038009">
    <property type="component" value="Unassembled WGS sequence"/>
</dbReference>
<dbReference type="OMA" id="FFCQMGR"/>
<evidence type="ECO:0000313" key="4">
    <source>
        <dbReference type="Proteomes" id="UP000038009"/>
    </source>
</evidence>
<dbReference type="GO" id="GO:0005739">
    <property type="term" value="C:mitochondrion"/>
    <property type="evidence" value="ECO:0007669"/>
    <property type="project" value="TreeGrafter"/>
</dbReference>
<dbReference type="PROSITE" id="PS50206">
    <property type="entry name" value="RHODANESE_3"/>
    <property type="match status" value="1"/>
</dbReference>
<dbReference type="InterPro" id="IPR001763">
    <property type="entry name" value="Rhodanese-like_dom"/>
</dbReference>
<dbReference type="GO" id="GO:0004792">
    <property type="term" value="F:thiosulfate-cyanide sulfurtransferase activity"/>
    <property type="evidence" value="ECO:0007669"/>
    <property type="project" value="InterPro"/>
</dbReference>
<proteinExistence type="predicted"/>
<sequence length="111" mass="12068">MRALVTKKQAGELPTTCILDVRGTDEFAGGSIPSAVNVPLDQLEAAIKLTTEDFQRKYSAAKPEKSDHIVTYCLRGGRAEKAANELTADGYTNVDVYPGSWTEWSGMEKDA</sequence>
<dbReference type="EMBL" id="LJSK01000018">
    <property type="protein sequence ID" value="KPI89707.1"/>
    <property type="molecule type" value="Genomic_DNA"/>
</dbReference>
<gene>
    <name evidence="3" type="ORF">ABL78_1200</name>
</gene>
<dbReference type="PROSITE" id="PS00683">
    <property type="entry name" value="RHODANESE_2"/>
    <property type="match status" value="1"/>
</dbReference>
<dbReference type="SMART" id="SM00450">
    <property type="entry name" value="RHOD"/>
    <property type="match status" value="1"/>
</dbReference>
<dbReference type="PANTHER" id="PTHR44086">
    <property type="entry name" value="THIOSULFATE SULFURTRANSFERASE RDL2, MITOCHONDRIAL-RELATED"/>
    <property type="match status" value="1"/>
</dbReference>
<dbReference type="OrthoDB" id="566238at2759"/>
<protein>
    <recommendedName>
        <fullName evidence="1">Sulfurtransferase</fullName>
    </recommendedName>
</protein>
<dbReference type="InterPro" id="IPR036873">
    <property type="entry name" value="Rhodanese-like_dom_sf"/>
</dbReference>
<dbReference type="PANTHER" id="PTHR44086:SF10">
    <property type="entry name" value="THIOSULFATE SULFURTRANSFERASE_RHODANESE-LIKE DOMAIN-CONTAINING PROTEIN 3"/>
    <property type="match status" value="1"/>
</dbReference>
<comment type="caution">
    <text evidence="3">The sequence shown here is derived from an EMBL/GenBank/DDBJ whole genome shotgun (WGS) entry which is preliminary data.</text>
</comment>
<name>A0A0N0P8M5_LEPSE</name>
<keyword evidence="4" id="KW-1185">Reference proteome</keyword>
<keyword evidence="1" id="KW-0808">Transferase</keyword>
<accession>A0A0N0P8M5</accession>
<organism evidence="3 4">
    <name type="scientific">Leptomonas seymouri</name>
    <dbReference type="NCBI Taxonomy" id="5684"/>
    <lineage>
        <taxon>Eukaryota</taxon>
        <taxon>Discoba</taxon>
        <taxon>Euglenozoa</taxon>
        <taxon>Kinetoplastea</taxon>
        <taxon>Metakinetoplastina</taxon>
        <taxon>Trypanosomatida</taxon>
        <taxon>Trypanosomatidae</taxon>
        <taxon>Leishmaniinae</taxon>
        <taxon>Leptomonas</taxon>
    </lineage>
</organism>
<feature type="domain" description="Rhodanese" evidence="2">
    <location>
        <begin position="12"/>
        <end position="109"/>
    </location>
</feature>
<evidence type="ECO:0000259" key="2">
    <source>
        <dbReference type="PROSITE" id="PS50206"/>
    </source>
</evidence>
<dbReference type="AlphaFoldDB" id="A0A0N0P8M5"/>
<dbReference type="SUPFAM" id="SSF52821">
    <property type="entry name" value="Rhodanese/Cell cycle control phosphatase"/>
    <property type="match status" value="1"/>
</dbReference>
<dbReference type="InterPro" id="IPR001307">
    <property type="entry name" value="Thiosulphate_STrfase_CS"/>
</dbReference>